<keyword evidence="1" id="KW-1133">Transmembrane helix</keyword>
<dbReference type="EMBL" id="JBBNAE010000008">
    <property type="protein sequence ID" value="KAK9102853.1"/>
    <property type="molecule type" value="Genomic_DNA"/>
</dbReference>
<keyword evidence="1" id="KW-0812">Transmembrane</keyword>
<dbReference type="Proteomes" id="UP001417504">
    <property type="component" value="Unassembled WGS sequence"/>
</dbReference>
<sequence>MMSSMKIVWLVLMALLYLTNAQSFAPSPAPGAGPMSDGTTIDQGVACTLLLVALALTYILH</sequence>
<gene>
    <name evidence="3" type="ORF">Sjap_020107</name>
</gene>
<feature type="chain" id="PRO_5042810869" evidence="2">
    <location>
        <begin position="22"/>
        <end position="61"/>
    </location>
</feature>
<evidence type="ECO:0000313" key="3">
    <source>
        <dbReference type="EMBL" id="KAK9102853.1"/>
    </source>
</evidence>
<evidence type="ECO:0000256" key="1">
    <source>
        <dbReference type="SAM" id="Phobius"/>
    </source>
</evidence>
<feature type="transmembrane region" description="Helical" evidence="1">
    <location>
        <begin position="41"/>
        <end position="60"/>
    </location>
</feature>
<dbReference type="AlphaFoldDB" id="A0AAP0HVB9"/>
<dbReference type="InterPro" id="IPR009424">
    <property type="entry name" value="AGP16/20/22/41"/>
</dbReference>
<dbReference type="Pfam" id="PF06376">
    <property type="entry name" value="AGP"/>
    <property type="match status" value="1"/>
</dbReference>
<proteinExistence type="predicted"/>
<reference evidence="3 4" key="1">
    <citation type="submission" date="2024-01" db="EMBL/GenBank/DDBJ databases">
        <title>Genome assemblies of Stephania.</title>
        <authorList>
            <person name="Yang L."/>
        </authorList>
    </citation>
    <scope>NUCLEOTIDE SEQUENCE [LARGE SCALE GENOMIC DNA]</scope>
    <source>
        <strain evidence="3">QJT</strain>
        <tissue evidence="3">Leaf</tissue>
    </source>
</reference>
<evidence type="ECO:0000313" key="4">
    <source>
        <dbReference type="Proteomes" id="UP001417504"/>
    </source>
</evidence>
<feature type="signal peptide" evidence="2">
    <location>
        <begin position="1"/>
        <end position="21"/>
    </location>
</feature>
<name>A0AAP0HVB9_9MAGN</name>
<organism evidence="3 4">
    <name type="scientific">Stephania japonica</name>
    <dbReference type="NCBI Taxonomy" id="461633"/>
    <lineage>
        <taxon>Eukaryota</taxon>
        <taxon>Viridiplantae</taxon>
        <taxon>Streptophyta</taxon>
        <taxon>Embryophyta</taxon>
        <taxon>Tracheophyta</taxon>
        <taxon>Spermatophyta</taxon>
        <taxon>Magnoliopsida</taxon>
        <taxon>Ranunculales</taxon>
        <taxon>Menispermaceae</taxon>
        <taxon>Menispermoideae</taxon>
        <taxon>Cissampelideae</taxon>
        <taxon>Stephania</taxon>
    </lineage>
</organism>
<keyword evidence="4" id="KW-1185">Reference proteome</keyword>
<comment type="caution">
    <text evidence="3">The sequence shown here is derived from an EMBL/GenBank/DDBJ whole genome shotgun (WGS) entry which is preliminary data.</text>
</comment>
<protein>
    <submittedName>
        <fullName evidence="3">Uncharacterized protein</fullName>
    </submittedName>
</protein>
<keyword evidence="2" id="KW-0732">Signal</keyword>
<accession>A0AAP0HVB9</accession>
<keyword evidence="1" id="KW-0472">Membrane</keyword>
<evidence type="ECO:0000256" key="2">
    <source>
        <dbReference type="SAM" id="SignalP"/>
    </source>
</evidence>
<dbReference type="PANTHER" id="PTHR33374">
    <property type="entry name" value="ARABINOGALACTAN PROTEIN 20"/>
    <property type="match status" value="1"/>
</dbReference>